<dbReference type="InterPro" id="IPR000847">
    <property type="entry name" value="LysR_HTH_N"/>
</dbReference>
<dbReference type="SUPFAM" id="SSF53850">
    <property type="entry name" value="Periplasmic binding protein-like II"/>
    <property type="match status" value="1"/>
</dbReference>
<keyword evidence="2" id="KW-0805">Transcription regulation</keyword>
<dbReference type="Gene3D" id="1.10.10.10">
    <property type="entry name" value="Winged helix-like DNA-binding domain superfamily/Winged helix DNA-binding domain"/>
    <property type="match status" value="1"/>
</dbReference>
<reference evidence="7" key="1">
    <citation type="journal article" date="2019" name="Int. J. Syst. Evol. Microbiol.">
        <title>The Global Catalogue of Microorganisms (GCM) 10K type strain sequencing project: providing services to taxonomists for standard genome sequencing and annotation.</title>
        <authorList>
            <consortium name="The Broad Institute Genomics Platform"/>
            <consortium name="The Broad Institute Genome Sequencing Center for Infectious Disease"/>
            <person name="Wu L."/>
            <person name="Ma J."/>
        </authorList>
    </citation>
    <scope>NUCLEOTIDE SEQUENCE [LARGE SCALE GENOMIC DNA]</scope>
    <source>
        <strain evidence="7">JCM 18401</strain>
    </source>
</reference>
<gene>
    <name evidence="6" type="ORF">GCM10023333_39270</name>
</gene>
<organism evidence="6 7">
    <name type="scientific">Ferrimonas pelagia</name>
    <dbReference type="NCBI Taxonomy" id="1177826"/>
    <lineage>
        <taxon>Bacteria</taxon>
        <taxon>Pseudomonadati</taxon>
        <taxon>Pseudomonadota</taxon>
        <taxon>Gammaproteobacteria</taxon>
        <taxon>Alteromonadales</taxon>
        <taxon>Ferrimonadaceae</taxon>
        <taxon>Ferrimonas</taxon>
    </lineage>
</organism>
<keyword evidence="3" id="KW-0238">DNA-binding</keyword>
<dbReference type="CDD" id="cd05466">
    <property type="entry name" value="PBP2_LTTR_substrate"/>
    <property type="match status" value="1"/>
</dbReference>
<evidence type="ECO:0000256" key="4">
    <source>
        <dbReference type="ARBA" id="ARBA00023163"/>
    </source>
</evidence>
<dbReference type="PROSITE" id="PS50931">
    <property type="entry name" value="HTH_LYSR"/>
    <property type="match status" value="1"/>
</dbReference>
<dbReference type="PANTHER" id="PTHR30126:SF91">
    <property type="entry name" value="LYSR FAMILY TRANSCRIPTIONAL REGULATOR"/>
    <property type="match status" value="1"/>
</dbReference>
<dbReference type="InterPro" id="IPR036390">
    <property type="entry name" value="WH_DNA-bd_sf"/>
</dbReference>
<dbReference type="Pfam" id="PF00126">
    <property type="entry name" value="HTH_1"/>
    <property type="match status" value="1"/>
</dbReference>
<comment type="caution">
    <text evidence="6">The sequence shown here is derived from an EMBL/GenBank/DDBJ whole genome shotgun (WGS) entry which is preliminary data.</text>
</comment>
<evidence type="ECO:0000259" key="5">
    <source>
        <dbReference type="PROSITE" id="PS50931"/>
    </source>
</evidence>
<keyword evidence="7" id="KW-1185">Reference proteome</keyword>
<comment type="similarity">
    <text evidence="1">Belongs to the LysR transcriptional regulatory family.</text>
</comment>
<dbReference type="Pfam" id="PF03466">
    <property type="entry name" value="LysR_substrate"/>
    <property type="match status" value="1"/>
</dbReference>
<dbReference type="InterPro" id="IPR036388">
    <property type="entry name" value="WH-like_DNA-bd_sf"/>
</dbReference>
<dbReference type="SUPFAM" id="SSF46785">
    <property type="entry name" value="Winged helix' DNA-binding domain"/>
    <property type="match status" value="1"/>
</dbReference>
<name>A0ABP9FH37_9GAMM</name>
<dbReference type="Gene3D" id="3.40.190.290">
    <property type="match status" value="1"/>
</dbReference>
<evidence type="ECO:0000256" key="3">
    <source>
        <dbReference type="ARBA" id="ARBA00023125"/>
    </source>
</evidence>
<dbReference type="Proteomes" id="UP001499988">
    <property type="component" value="Unassembled WGS sequence"/>
</dbReference>
<feature type="domain" description="HTH lysR-type" evidence="5">
    <location>
        <begin position="1"/>
        <end position="59"/>
    </location>
</feature>
<evidence type="ECO:0000313" key="7">
    <source>
        <dbReference type="Proteomes" id="UP001499988"/>
    </source>
</evidence>
<accession>A0ABP9FH37</accession>
<sequence length="295" mass="33439">MHTLDQLIAFAAVYEKGSYSAAARKLSRDRATVREHVLSFEDNLGYALFEIEGRKAIPTHRARQLYPKVRILIQQNEQLILFGQAFFNDEPVSLTILHDTSVPRDMLHAVEQQALQHFPQLQLSWLNRNRHDTLRALIDGEAGLGIALKMTQVQPEKELDFTHLGTMPIVPYVSPKSPYTQFSQVRFSELITEPQYILEDQLSTRPELGVSSQLRVVSHFDTAVSLLGATGWTALPKHIAQPYIAQDKLVELSVDAATQPHTLELNLFYRQGMSQSSTCTALINWIKQEAQRHLS</sequence>
<keyword evidence="4" id="KW-0804">Transcription</keyword>
<dbReference type="PANTHER" id="PTHR30126">
    <property type="entry name" value="HTH-TYPE TRANSCRIPTIONAL REGULATOR"/>
    <property type="match status" value="1"/>
</dbReference>
<evidence type="ECO:0000256" key="1">
    <source>
        <dbReference type="ARBA" id="ARBA00009437"/>
    </source>
</evidence>
<dbReference type="InterPro" id="IPR005119">
    <property type="entry name" value="LysR_subst-bd"/>
</dbReference>
<dbReference type="RefSeq" id="WP_345337202.1">
    <property type="nucleotide sequence ID" value="NZ_BAABJZ010000104.1"/>
</dbReference>
<evidence type="ECO:0000313" key="6">
    <source>
        <dbReference type="EMBL" id="GAA4901378.1"/>
    </source>
</evidence>
<protein>
    <submittedName>
        <fullName evidence="6">LysR family transcriptional regulator</fullName>
    </submittedName>
</protein>
<proteinExistence type="inferred from homology"/>
<dbReference type="EMBL" id="BAABJZ010000104">
    <property type="protein sequence ID" value="GAA4901378.1"/>
    <property type="molecule type" value="Genomic_DNA"/>
</dbReference>
<evidence type="ECO:0000256" key="2">
    <source>
        <dbReference type="ARBA" id="ARBA00023015"/>
    </source>
</evidence>